<sequence>MNLVLPCFLTLRMPYGIAPWLDLSNYAGMEIEPCGRDTSLIDHLSSILGQREHVSVWCESSQVILERFVIDVLLQLILFEVVSVPVFPLSIPRSSTLWTALNVIHARSHFMGAIETISPSFSERWKPACCPFVLTIGLHEDVMGDIS</sequence>
<dbReference type="HOGENOM" id="CLU_1768378_0_0_1"/>
<accession>A0A0C9XY42</accession>
<reference evidence="2" key="2">
    <citation type="submission" date="2015-01" db="EMBL/GenBank/DDBJ databases">
        <title>Evolutionary Origins and Diversification of the Mycorrhizal Mutualists.</title>
        <authorList>
            <consortium name="DOE Joint Genome Institute"/>
            <consortium name="Mycorrhizal Genomics Consortium"/>
            <person name="Kohler A."/>
            <person name="Kuo A."/>
            <person name="Nagy L.G."/>
            <person name="Floudas D."/>
            <person name="Copeland A."/>
            <person name="Barry K.W."/>
            <person name="Cichocki N."/>
            <person name="Veneault-Fourrey C."/>
            <person name="LaButti K."/>
            <person name="Lindquist E.A."/>
            <person name="Lipzen A."/>
            <person name="Lundell T."/>
            <person name="Morin E."/>
            <person name="Murat C."/>
            <person name="Riley R."/>
            <person name="Ohm R."/>
            <person name="Sun H."/>
            <person name="Tunlid A."/>
            <person name="Henrissat B."/>
            <person name="Grigoriev I.V."/>
            <person name="Hibbett D.S."/>
            <person name="Martin F."/>
        </authorList>
    </citation>
    <scope>NUCLEOTIDE SEQUENCE [LARGE SCALE GENOMIC DNA]</scope>
    <source>
        <strain evidence="2">LaAM-08-1</strain>
    </source>
</reference>
<evidence type="ECO:0000313" key="2">
    <source>
        <dbReference type="Proteomes" id="UP000054477"/>
    </source>
</evidence>
<protein>
    <submittedName>
        <fullName evidence="1">Uncharacterized protein</fullName>
    </submittedName>
</protein>
<reference evidence="1 2" key="1">
    <citation type="submission" date="2014-04" db="EMBL/GenBank/DDBJ databases">
        <authorList>
            <consortium name="DOE Joint Genome Institute"/>
            <person name="Kuo A."/>
            <person name="Kohler A."/>
            <person name="Nagy L.G."/>
            <person name="Floudas D."/>
            <person name="Copeland A."/>
            <person name="Barry K.W."/>
            <person name="Cichocki N."/>
            <person name="Veneault-Fourrey C."/>
            <person name="LaButti K."/>
            <person name="Lindquist E.A."/>
            <person name="Lipzen A."/>
            <person name="Lundell T."/>
            <person name="Morin E."/>
            <person name="Murat C."/>
            <person name="Sun H."/>
            <person name="Tunlid A."/>
            <person name="Henrissat B."/>
            <person name="Grigoriev I.V."/>
            <person name="Hibbett D.S."/>
            <person name="Martin F."/>
            <person name="Nordberg H.P."/>
            <person name="Cantor M.N."/>
            <person name="Hua S.X."/>
        </authorList>
    </citation>
    <scope>NUCLEOTIDE SEQUENCE [LARGE SCALE GENOMIC DNA]</scope>
    <source>
        <strain evidence="1 2">LaAM-08-1</strain>
    </source>
</reference>
<gene>
    <name evidence="1" type="ORF">K443DRAFT_263051</name>
</gene>
<proteinExistence type="predicted"/>
<dbReference type="AlphaFoldDB" id="A0A0C9XY42"/>
<dbReference type="EMBL" id="KN838552">
    <property type="protein sequence ID" value="KIK06519.1"/>
    <property type="molecule type" value="Genomic_DNA"/>
</dbReference>
<evidence type="ECO:0000313" key="1">
    <source>
        <dbReference type="EMBL" id="KIK06519.1"/>
    </source>
</evidence>
<organism evidence="1 2">
    <name type="scientific">Laccaria amethystina LaAM-08-1</name>
    <dbReference type="NCBI Taxonomy" id="1095629"/>
    <lineage>
        <taxon>Eukaryota</taxon>
        <taxon>Fungi</taxon>
        <taxon>Dikarya</taxon>
        <taxon>Basidiomycota</taxon>
        <taxon>Agaricomycotina</taxon>
        <taxon>Agaricomycetes</taxon>
        <taxon>Agaricomycetidae</taxon>
        <taxon>Agaricales</taxon>
        <taxon>Agaricineae</taxon>
        <taxon>Hydnangiaceae</taxon>
        <taxon>Laccaria</taxon>
    </lineage>
</organism>
<dbReference type="Proteomes" id="UP000054477">
    <property type="component" value="Unassembled WGS sequence"/>
</dbReference>
<name>A0A0C9XY42_9AGAR</name>
<keyword evidence="2" id="KW-1185">Reference proteome</keyword>